<keyword evidence="1" id="KW-0812">Transmembrane</keyword>
<sequence>MRSWLYAPHMADSHPRYHQEHPDNTEPPLSPPYSGPVPPSLLGLVPRLLIIVPPVMVPLVVPVATTVVVLVLVPMLVPLVVPMAVPVPVVLPVPMPGLTAPVVEPLHHPSGTEGRELAHLVIAPAVVVPSPGVSARTLPASVPLSRMYTGSTVTVIGLLCGADDLCKVSIQYLKLSNPLIHVGNMLHLVRRELPVAGPRPPATSESHTCKSPMALAAGAALLVECI</sequence>
<accession>A0AA38GRQ2</accession>
<proteinExistence type="predicted"/>
<feature type="transmembrane region" description="Helical" evidence="1">
    <location>
        <begin position="48"/>
        <end position="73"/>
    </location>
</feature>
<dbReference type="Proteomes" id="UP000824469">
    <property type="component" value="Unassembled WGS sequence"/>
</dbReference>
<organism evidence="2 3">
    <name type="scientific">Taxus chinensis</name>
    <name type="common">Chinese yew</name>
    <name type="synonym">Taxus wallichiana var. chinensis</name>
    <dbReference type="NCBI Taxonomy" id="29808"/>
    <lineage>
        <taxon>Eukaryota</taxon>
        <taxon>Viridiplantae</taxon>
        <taxon>Streptophyta</taxon>
        <taxon>Embryophyta</taxon>
        <taxon>Tracheophyta</taxon>
        <taxon>Spermatophyta</taxon>
        <taxon>Pinopsida</taxon>
        <taxon>Pinidae</taxon>
        <taxon>Conifers II</taxon>
        <taxon>Cupressales</taxon>
        <taxon>Taxaceae</taxon>
        <taxon>Taxus</taxon>
    </lineage>
</organism>
<evidence type="ECO:0000313" key="2">
    <source>
        <dbReference type="EMBL" id="KAH9327841.1"/>
    </source>
</evidence>
<dbReference type="EMBL" id="JAHRHJ020000002">
    <property type="protein sequence ID" value="KAH9327841.1"/>
    <property type="molecule type" value="Genomic_DNA"/>
</dbReference>
<keyword evidence="1" id="KW-1133">Transmembrane helix</keyword>
<comment type="caution">
    <text evidence="2">The sequence shown here is derived from an EMBL/GenBank/DDBJ whole genome shotgun (WGS) entry which is preliminary data.</text>
</comment>
<keyword evidence="1" id="KW-0472">Membrane</keyword>
<name>A0AA38GRQ2_TAXCH</name>
<gene>
    <name evidence="2" type="ORF">KI387_043775</name>
</gene>
<evidence type="ECO:0000313" key="3">
    <source>
        <dbReference type="Proteomes" id="UP000824469"/>
    </source>
</evidence>
<protein>
    <submittedName>
        <fullName evidence="2">Uncharacterized protein</fullName>
    </submittedName>
</protein>
<evidence type="ECO:0000256" key="1">
    <source>
        <dbReference type="SAM" id="Phobius"/>
    </source>
</evidence>
<keyword evidence="3" id="KW-1185">Reference proteome</keyword>
<reference evidence="2 3" key="1">
    <citation type="journal article" date="2021" name="Nat. Plants">
        <title>The Taxus genome provides insights into paclitaxel biosynthesis.</title>
        <authorList>
            <person name="Xiong X."/>
            <person name="Gou J."/>
            <person name="Liao Q."/>
            <person name="Li Y."/>
            <person name="Zhou Q."/>
            <person name="Bi G."/>
            <person name="Li C."/>
            <person name="Du R."/>
            <person name="Wang X."/>
            <person name="Sun T."/>
            <person name="Guo L."/>
            <person name="Liang H."/>
            <person name="Lu P."/>
            <person name="Wu Y."/>
            <person name="Zhang Z."/>
            <person name="Ro D.K."/>
            <person name="Shang Y."/>
            <person name="Huang S."/>
            <person name="Yan J."/>
        </authorList>
    </citation>
    <scope>NUCLEOTIDE SEQUENCE [LARGE SCALE GENOMIC DNA]</scope>
    <source>
        <strain evidence="2">Ta-2019</strain>
    </source>
</reference>
<dbReference type="AlphaFoldDB" id="A0AA38GRQ2"/>